<dbReference type="EMBL" id="LNXV01000008">
    <property type="protein sequence ID" value="KTC85004.1"/>
    <property type="molecule type" value="Genomic_DNA"/>
</dbReference>
<dbReference type="RefSeq" id="WP_058441291.1">
    <property type="nucleotide sequence ID" value="NZ_CAAAHU010000006.1"/>
</dbReference>
<dbReference type="PRINTS" id="PR00420">
    <property type="entry name" value="RNGMNOXGNASE"/>
</dbReference>
<sequence>MPSKSIDILIIGGGIGGLTTAIACHQVGFSTLILERSPHFSEIGAGIWIPPNAMQIFKMLNISEGFSELGYPIKKIKLATTHSGKLKEMSFRRYKFNILAIHRAKLQEFLAQHIQENSILFDTNISGIHQNDAEVTVQLTTGEILKTKILVGADGLHSQVRHVMSHENGIRYSGSTSFRGIAKLDTNTNNMGNTSYEIWAPGCRLGFSLISAQEVYWYLTFATRPQNYFSQEEIFSLALSLVRKHFPQHINIIHCTKPQHIIQTDISDLKPLKHWSKNRIGLLGDAAHATRPNLGQGAGQAIEDAMALSLSLKKHGLEAKALEAYHAIRYKKTRFIVNQARFLGKMCHWSLPVLQSIRDFAIRNTPKFIEQKMMDKIYRPVIE</sequence>
<feature type="domain" description="FAD-binding" evidence="3">
    <location>
        <begin position="6"/>
        <end position="332"/>
    </location>
</feature>
<dbReference type="Gene3D" id="3.50.50.60">
    <property type="entry name" value="FAD/NAD(P)-binding domain"/>
    <property type="match status" value="1"/>
</dbReference>
<keyword evidence="2" id="KW-0503">Monooxygenase</keyword>
<comment type="caution">
    <text evidence="4">The sequence shown here is derived from an EMBL/GenBank/DDBJ whole genome shotgun (WGS) entry which is preliminary data.</text>
</comment>
<reference evidence="4 5" key="1">
    <citation type="submission" date="2015-11" db="EMBL/GenBank/DDBJ databases">
        <title>Genomic analysis of 38 Legionella species identifies large and diverse effector repertoires.</title>
        <authorList>
            <person name="Burstein D."/>
            <person name="Amaro F."/>
            <person name="Zusman T."/>
            <person name="Lifshitz Z."/>
            <person name="Cohen O."/>
            <person name="Gilbert J.A."/>
            <person name="Pupko T."/>
            <person name="Shuman H.A."/>
            <person name="Segal G."/>
        </authorList>
    </citation>
    <scope>NUCLEOTIDE SEQUENCE [LARGE SCALE GENOMIC DNA]</scope>
    <source>
        <strain evidence="4 5">ATCC 43878</strain>
    </source>
</reference>
<keyword evidence="1 4" id="KW-0560">Oxidoreductase</keyword>
<dbReference type="GO" id="GO:0004497">
    <property type="term" value="F:monooxygenase activity"/>
    <property type="evidence" value="ECO:0007669"/>
    <property type="project" value="UniProtKB-KW"/>
</dbReference>
<evidence type="ECO:0000259" key="3">
    <source>
        <dbReference type="Pfam" id="PF01494"/>
    </source>
</evidence>
<dbReference type="PANTHER" id="PTHR13789">
    <property type="entry name" value="MONOOXYGENASE"/>
    <property type="match status" value="1"/>
</dbReference>
<dbReference type="PROSITE" id="PS51257">
    <property type="entry name" value="PROKAR_LIPOPROTEIN"/>
    <property type="match status" value="1"/>
</dbReference>
<dbReference type="InterPro" id="IPR050493">
    <property type="entry name" value="FAD-dep_Monooxygenase_BioMet"/>
</dbReference>
<protein>
    <submittedName>
        <fullName evidence="4">NAD dependent epimerase/dehydratase</fullName>
        <ecNumber evidence="4">1.14.13.90</ecNumber>
    </submittedName>
</protein>
<dbReference type="InterPro" id="IPR002938">
    <property type="entry name" value="FAD-bd"/>
</dbReference>
<dbReference type="PANTHER" id="PTHR13789:SF309">
    <property type="entry name" value="PUTATIVE (AFU_ORTHOLOGUE AFUA_6G14510)-RELATED"/>
    <property type="match status" value="1"/>
</dbReference>
<organism evidence="4 5">
    <name type="scientific">Legionella brunensis</name>
    <dbReference type="NCBI Taxonomy" id="29422"/>
    <lineage>
        <taxon>Bacteria</taxon>
        <taxon>Pseudomonadati</taxon>
        <taxon>Pseudomonadota</taxon>
        <taxon>Gammaproteobacteria</taxon>
        <taxon>Legionellales</taxon>
        <taxon>Legionellaceae</taxon>
        <taxon>Legionella</taxon>
    </lineage>
</organism>
<dbReference type="Pfam" id="PF01494">
    <property type="entry name" value="FAD_binding_3"/>
    <property type="match status" value="1"/>
</dbReference>
<gene>
    <name evidence="4" type="ORF">Lbru_1219</name>
</gene>
<dbReference type="GO" id="GO:0071949">
    <property type="term" value="F:FAD binding"/>
    <property type="evidence" value="ECO:0007669"/>
    <property type="project" value="InterPro"/>
</dbReference>
<evidence type="ECO:0000256" key="2">
    <source>
        <dbReference type="ARBA" id="ARBA00023033"/>
    </source>
</evidence>
<accession>A0A0W0SP18</accession>
<dbReference type="STRING" id="29422.Lbru_1219"/>
<dbReference type="OrthoDB" id="5499180at2"/>
<keyword evidence="5" id="KW-1185">Reference proteome</keyword>
<dbReference type="InterPro" id="IPR036188">
    <property type="entry name" value="FAD/NAD-bd_sf"/>
</dbReference>
<evidence type="ECO:0000256" key="1">
    <source>
        <dbReference type="ARBA" id="ARBA00023002"/>
    </source>
</evidence>
<dbReference type="EC" id="1.14.13.90" evidence="4"/>
<evidence type="ECO:0000313" key="5">
    <source>
        <dbReference type="Proteomes" id="UP000054742"/>
    </source>
</evidence>
<dbReference type="Proteomes" id="UP000054742">
    <property type="component" value="Unassembled WGS sequence"/>
</dbReference>
<dbReference type="SUPFAM" id="SSF51905">
    <property type="entry name" value="FAD/NAD(P)-binding domain"/>
    <property type="match status" value="1"/>
</dbReference>
<evidence type="ECO:0000313" key="4">
    <source>
        <dbReference type="EMBL" id="KTC85004.1"/>
    </source>
</evidence>
<name>A0A0W0SP18_9GAMM</name>
<dbReference type="PATRIC" id="fig|29422.6.peg.1294"/>
<proteinExistence type="predicted"/>
<dbReference type="AlphaFoldDB" id="A0A0W0SP18"/>